<keyword evidence="2" id="KW-1185">Reference proteome</keyword>
<dbReference type="AlphaFoldDB" id="A0A4U6X899"/>
<dbReference type="EMBL" id="PJEX01000487">
    <property type="protein sequence ID" value="TKW49757.1"/>
    <property type="molecule type" value="Genomic_DNA"/>
</dbReference>
<reference evidence="1 2" key="1">
    <citation type="journal article" date="2019" name="PLoS ONE">
        <title>Comparative genome analysis indicates high evolutionary potential of pathogenicity genes in Colletotrichum tanaceti.</title>
        <authorList>
            <person name="Lelwala R.V."/>
            <person name="Korhonen P.K."/>
            <person name="Young N.D."/>
            <person name="Scott J.B."/>
            <person name="Ades P.A."/>
            <person name="Gasser R.B."/>
            <person name="Taylor P.W.J."/>
        </authorList>
    </citation>
    <scope>NUCLEOTIDE SEQUENCE [LARGE SCALE GENOMIC DNA]</scope>
    <source>
        <strain evidence="1">BRIP57314</strain>
    </source>
</reference>
<sequence length="157" mass="17733">MLLSPIRATWPVRGFLSRQRKDFSGARISVWILDMESYDSVRAFVERRASLPRLDITILNAGLMAAHLWRRQGHGPRAHDAGRRLRLATTGAQHRRFRYGIHGVPEDDGPPVLPQFDDDARAYDQIPSYSKTPSCRLMFFVAKLAELVDTPATSSST</sequence>
<name>A0A4U6X899_9PEZI</name>
<dbReference type="Proteomes" id="UP000310108">
    <property type="component" value="Unassembled WGS sequence"/>
</dbReference>
<organism evidence="1 2">
    <name type="scientific">Colletotrichum tanaceti</name>
    <dbReference type="NCBI Taxonomy" id="1306861"/>
    <lineage>
        <taxon>Eukaryota</taxon>
        <taxon>Fungi</taxon>
        <taxon>Dikarya</taxon>
        <taxon>Ascomycota</taxon>
        <taxon>Pezizomycotina</taxon>
        <taxon>Sordariomycetes</taxon>
        <taxon>Hypocreomycetidae</taxon>
        <taxon>Glomerellales</taxon>
        <taxon>Glomerellaceae</taxon>
        <taxon>Colletotrichum</taxon>
        <taxon>Colletotrichum destructivum species complex</taxon>
    </lineage>
</organism>
<dbReference type="SUPFAM" id="SSF51735">
    <property type="entry name" value="NAD(P)-binding Rossmann-fold domains"/>
    <property type="match status" value="1"/>
</dbReference>
<proteinExistence type="predicted"/>
<protein>
    <submittedName>
        <fullName evidence="1">Uncharacterized protein</fullName>
    </submittedName>
</protein>
<accession>A0A4U6X899</accession>
<comment type="caution">
    <text evidence="1">The sequence shown here is derived from an EMBL/GenBank/DDBJ whole genome shotgun (WGS) entry which is preliminary data.</text>
</comment>
<gene>
    <name evidence="1" type="ORF">CTA1_13195</name>
</gene>
<dbReference type="STRING" id="1306861.A0A4U6X899"/>
<evidence type="ECO:0000313" key="1">
    <source>
        <dbReference type="EMBL" id="TKW49757.1"/>
    </source>
</evidence>
<dbReference type="InterPro" id="IPR036291">
    <property type="entry name" value="NAD(P)-bd_dom_sf"/>
</dbReference>
<evidence type="ECO:0000313" key="2">
    <source>
        <dbReference type="Proteomes" id="UP000310108"/>
    </source>
</evidence>
<dbReference type="Gene3D" id="3.40.50.720">
    <property type="entry name" value="NAD(P)-binding Rossmann-like Domain"/>
    <property type="match status" value="1"/>
</dbReference>